<organism evidence="1 2">
    <name type="scientific">Staurois parvus</name>
    <dbReference type="NCBI Taxonomy" id="386267"/>
    <lineage>
        <taxon>Eukaryota</taxon>
        <taxon>Metazoa</taxon>
        <taxon>Chordata</taxon>
        <taxon>Craniata</taxon>
        <taxon>Vertebrata</taxon>
        <taxon>Euteleostomi</taxon>
        <taxon>Amphibia</taxon>
        <taxon>Batrachia</taxon>
        <taxon>Anura</taxon>
        <taxon>Neobatrachia</taxon>
        <taxon>Ranoidea</taxon>
        <taxon>Ranidae</taxon>
        <taxon>Staurois</taxon>
    </lineage>
</organism>
<keyword evidence="2" id="KW-1185">Reference proteome</keyword>
<gene>
    <name evidence="1" type="ORF">SPARVUS_LOCUS8039723</name>
</gene>
<proteinExistence type="predicted"/>
<feature type="non-terminal residue" evidence="1">
    <location>
        <position position="1"/>
    </location>
</feature>
<name>A0ABN9DQ78_9NEOB</name>
<evidence type="ECO:0000313" key="2">
    <source>
        <dbReference type="Proteomes" id="UP001162483"/>
    </source>
</evidence>
<accession>A0ABN9DQ78</accession>
<dbReference type="EMBL" id="CATNWA010014691">
    <property type="protein sequence ID" value="CAI9574765.1"/>
    <property type="molecule type" value="Genomic_DNA"/>
</dbReference>
<dbReference type="Proteomes" id="UP001162483">
    <property type="component" value="Unassembled WGS sequence"/>
</dbReference>
<protein>
    <submittedName>
        <fullName evidence="1">Uncharacterized protein</fullName>
    </submittedName>
</protein>
<evidence type="ECO:0000313" key="1">
    <source>
        <dbReference type="EMBL" id="CAI9574765.1"/>
    </source>
</evidence>
<sequence>EAPGARSVAIGGALCPLDTADHQSRKEPKILARSCDHLCPITAGHMYTDHEGTDDQCTLMISVAPAVPPVKVHQCQLSVPISAL</sequence>
<comment type="caution">
    <text evidence="1">The sequence shown here is derived from an EMBL/GenBank/DDBJ whole genome shotgun (WGS) entry which is preliminary data.</text>
</comment>
<reference evidence="1" key="1">
    <citation type="submission" date="2023-05" db="EMBL/GenBank/DDBJ databases">
        <authorList>
            <person name="Stuckert A."/>
        </authorList>
    </citation>
    <scope>NUCLEOTIDE SEQUENCE</scope>
</reference>